<evidence type="ECO:0000256" key="8">
    <source>
        <dbReference type="ARBA" id="ARBA00022691"/>
    </source>
</evidence>
<evidence type="ECO:0000256" key="11">
    <source>
        <dbReference type="ARBA" id="ARBA00031350"/>
    </source>
</evidence>
<dbReference type="AlphaFoldDB" id="A0A7X4GE47"/>
<name>A0A7X4GE47_9SPHN</name>
<proteinExistence type="inferred from homology"/>
<evidence type="ECO:0000256" key="6">
    <source>
        <dbReference type="ARBA" id="ARBA00022603"/>
    </source>
</evidence>
<dbReference type="Proteomes" id="UP000465810">
    <property type="component" value="Unassembled WGS sequence"/>
</dbReference>
<dbReference type="EC" id="2.1.1.77" evidence="3"/>
<dbReference type="GO" id="GO:0032259">
    <property type="term" value="P:methylation"/>
    <property type="evidence" value="ECO:0007669"/>
    <property type="project" value="UniProtKB-KW"/>
</dbReference>
<keyword evidence="6 12" id="KW-0489">Methyltransferase</keyword>
<evidence type="ECO:0000256" key="9">
    <source>
        <dbReference type="ARBA" id="ARBA00030757"/>
    </source>
</evidence>
<evidence type="ECO:0000256" key="7">
    <source>
        <dbReference type="ARBA" id="ARBA00022679"/>
    </source>
</evidence>
<dbReference type="GO" id="GO:0005737">
    <property type="term" value="C:cytoplasm"/>
    <property type="evidence" value="ECO:0007669"/>
    <property type="project" value="UniProtKB-SubCell"/>
</dbReference>
<gene>
    <name evidence="12" type="ORF">GR702_02215</name>
</gene>
<evidence type="ECO:0000256" key="3">
    <source>
        <dbReference type="ARBA" id="ARBA00011890"/>
    </source>
</evidence>
<keyword evidence="5" id="KW-0963">Cytoplasm</keyword>
<reference evidence="12 13" key="1">
    <citation type="submission" date="2019-12" db="EMBL/GenBank/DDBJ databases">
        <authorList>
            <person name="Feng G."/>
            <person name="Zhu H."/>
        </authorList>
    </citation>
    <scope>NUCLEOTIDE SEQUENCE [LARGE SCALE GENOMIC DNA]</scope>
    <source>
        <strain evidence="12 13">FGD1</strain>
    </source>
</reference>
<dbReference type="Pfam" id="PF01135">
    <property type="entry name" value="PCMT"/>
    <property type="match status" value="1"/>
</dbReference>
<sequence length="206" mass="21272">MTLTEDRSAPAGFNTTGAISEARRAMITSQLRTSGVNEPWVLEAMGGIAREDYVPAAMRDAAYIDRAIPLGDGRFLAAPIVHGRMLAEAAPNATDKVLLVGDSIGYLAALLRPLAGSVDVVAPGDAAAEGEGGYSLIVIDGAIEVLPEALCARLVEGGRLVTGQVSRGVTRLAVGTKAAGVVSLLPLAEMGIPVLPELAAPKRWSF</sequence>
<evidence type="ECO:0000256" key="10">
    <source>
        <dbReference type="ARBA" id="ARBA00031323"/>
    </source>
</evidence>
<keyword evidence="8" id="KW-0949">S-adenosyl-L-methionine</keyword>
<dbReference type="PANTHER" id="PTHR11579">
    <property type="entry name" value="PROTEIN-L-ISOASPARTATE O-METHYLTRANSFERASE"/>
    <property type="match status" value="1"/>
</dbReference>
<dbReference type="Gene3D" id="3.40.50.150">
    <property type="entry name" value="Vaccinia Virus protein VP39"/>
    <property type="match status" value="1"/>
</dbReference>
<evidence type="ECO:0000313" key="12">
    <source>
        <dbReference type="EMBL" id="MYL96589.1"/>
    </source>
</evidence>
<keyword evidence="13" id="KW-1185">Reference proteome</keyword>
<evidence type="ECO:0000256" key="5">
    <source>
        <dbReference type="ARBA" id="ARBA00022490"/>
    </source>
</evidence>
<dbReference type="InterPro" id="IPR029063">
    <property type="entry name" value="SAM-dependent_MTases_sf"/>
</dbReference>
<evidence type="ECO:0000256" key="2">
    <source>
        <dbReference type="ARBA" id="ARBA00005369"/>
    </source>
</evidence>
<evidence type="ECO:0000256" key="4">
    <source>
        <dbReference type="ARBA" id="ARBA00013346"/>
    </source>
</evidence>
<dbReference type="InterPro" id="IPR000682">
    <property type="entry name" value="PCMT"/>
</dbReference>
<evidence type="ECO:0000313" key="13">
    <source>
        <dbReference type="Proteomes" id="UP000465810"/>
    </source>
</evidence>
<dbReference type="SUPFAM" id="SSF53335">
    <property type="entry name" value="S-adenosyl-L-methionine-dependent methyltransferases"/>
    <property type="match status" value="1"/>
</dbReference>
<organism evidence="12 13">
    <name type="scientific">Novosphingobium silvae</name>
    <dbReference type="NCBI Taxonomy" id="2692619"/>
    <lineage>
        <taxon>Bacteria</taxon>
        <taxon>Pseudomonadati</taxon>
        <taxon>Pseudomonadota</taxon>
        <taxon>Alphaproteobacteria</taxon>
        <taxon>Sphingomonadales</taxon>
        <taxon>Sphingomonadaceae</taxon>
        <taxon>Novosphingobium</taxon>
    </lineage>
</organism>
<keyword evidence="7 12" id="KW-0808">Transferase</keyword>
<accession>A0A7X4GE47</accession>
<comment type="subcellular location">
    <subcellularLocation>
        <location evidence="1">Cytoplasm</location>
    </subcellularLocation>
</comment>
<dbReference type="EMBL" id="WVTD01000001">
    <property type="protein sequence ID" value="MYL96589.1"/>
    <property type="molecule type" value="Genomic_DNA"/>
</dbReference>
<comment type="caution">
    <text evidence="12">The sequence shown here is derived from an EMBL/GenBank/DDBJ whole genome shotgun (WGS) entry which is preliminary data.</text>
</comment>
<comment type="similarity">
    <text evidence="2">Belongs to the methyltransferase superfamily. L-isoaspartyl/D-aspartyl protein methyltransferase family.</text>
</comment>
<dbReference type="PANTHER" id="PTHR11579:SF0">
    <property type="entry name" value="PROTEIN-L-ISOASPARTATE(D-ASPARTATE) O-METHYLTRANSFERASE"/>
    <property type="match status" value="1"/>
</dbReference>
<dbReference type="RefSeq" id="WP_160984294.1">
    <property type="nucleotide sequence ID" value="NZ_WVTD01000001.1"/>
</dbReference>
<evidence type="ECO:0000256" key="1">
    <source>
        <dbReference type="ARBA" id="ARBA00004496"/>
    </source>
</evidence>
<protein>
    <recommendedName>
        <fullName evidence="4">Protein-L-isoaspartate O-methyltransferase</fullName>
        <ecNumber evidence="3">2.1.1.77</ecNumber>
    </recommendedName>
    <alternativeName>
        <fullName evidence="11">L-isoaspartyl protein carboxyl methyltransferase</fullName>
    </alternativeName>
    <alternativeName>
        <fullName evidence="9">Protein L-isoaspartyl methyltransferase</fullName>
    </alternativeName>
    <alternativeName>
        <fullName evidence="10">Protein-beta-aspartate methyltransferase</fullName>
    </alternativeName>
</protein>
<dbReference type="GO" id="GO:0004719">
    <property type="term" value="F:protein-L-isoaspartate (D-aspartate) O-methyltransferase activity"/>
    <property type="evidence" value="ECO:0007669"/>
    <property type="project" value="UniProtKB-EC"/>
</dbReference>